<dbReference type="EMBL" id="JWZT01004976">
    <property type="protein sequence ID" value="KII62443.1"/>
    <property type="molecule type" value="Genomic_DNA"/>
</dbReference>
<dbReference type="AlphaFoldDB" id="A0A0C2IAP3"/>
<accession>A0A0C2IAP3</accession>
<evidence type="ECO:0000313" key="1">
    <source>
        <dbReference type="EMBL" id="KII62443.1"/>
    </source>
</evidence>
<protein>
    <submittedName>
        <fullName evidence="1">Zinc finger BED domain-containing protein 5</fullName>
    </submittedName>
</protein>
<dbReference type="OrthoDB" id="1101576at2759"/>
<keyword evidence="2" id="KW-1185">Reference proteome</keyword>
<comment type="caution">
    <text evidence="1">The sequence shown here is derived from an EMBL/GenBank/DDBJ whole genome shotgun (WGS) entry which is preliminary data.</text>
</comment>
<sequence>MLDICLQENLKDFVDLSDKTWLTKLEYLTDIFQELNLFNNSFQSRNISIMTSTDTINAFQKNLTIRKKQAASGNFETFSSIVETNYQDILSLVLNHLDTFSDGLNKYFQSISADQYDCVRTLFV</sequence>
<gene>
    <name evidence="1" type="ORF">RF11_13814</name>
</gene>
<dbReference type="PANTHER" id="PTHR45913">
    <property type="entry name" value="EPM2A-INTERACTING PROTEIN 1"/>
    <property type="match status" value="1"/>
</dbReference>
<dbReference type="PANTHER" id="PTHR45913:SF19">
    <property type="entry name" value="LOW QUALITY PROTEIN: ZINC FINGER BED DOMAIN-CONTAINING PROTEIN 5-LIKE"/>
    <property type="match status" value="1"/>
</dbReference>
<organism evidence="1 2">
    <name type="scientific">Thelohanellus kitauei</name>
    <name type="common">Myxosporean</name>
    <dbReference type="NCBI Taxonomy" id="669202"/>
    <lineage>
        <taxon>Eukaryota</taxon>
        <taxon>Metazoa</taxon>
        <taxon>Cnidaria</taxon>
        <taxon>Myxozoa</taxon>
        <taxon>Myxosporea</taxon>
        <taxon>Bivalvulida</taxon>
        <taxon>Platysporina</taxon>
        <taxon>Myxobolidae</taxon>
        <taxon>Thelohanellus</taxon>
    </lineage>
</organism>
<dbReference type="Proteomes" id="UP000031668">
    <property type="component" value="Unassembled WGS sequence"/>
</dbReference>
<proteinExistence type="predicted"/>
<name>A0A0C2IAP3_THEKT</name>
<evidence type="ECO:0000313" key="2">
    <source>
        <dbReference type="Proteomes" id="UP000031668"/>
    </source>
</evidence>
<reference evidence="1 2" key="1">
    <citation type="journal article" date="2014" name="Genome Biol. Evol.">
        <title>The genome of the myxosporean Thelohanellus kitauei shows adaptations to nutrient acquisition within its fish host.</title>
        <authorList>
            <person name="Yang Y."/>
            <person name="Xiong J."/>
            <person name="Zhou Z."/>
            <person name="Huo F."/>
            <person name="Miao W."/>
            <person name="Ran C."/>
            <person name="Liu Y."/>
            <person name="Zhang J."/>
            <person name="Feng J."/>
            <person name="Wang M."/>
            <person name="Wang M."/>
            <person name="Wang L."/>
            <person name="Yao B."/>
        </authorList>
    </citation>
    <scope>NUCLEOTIDE SEQUENCE [LARGE SCALE GENOMIC DNA]</scope>
    <source>
        <strain evidence="1">Wuqing</strain>
    </source>
</reference>
<dbReference type="OMA" id="HEKMHAF"/>